<protein>
    <submittedName>
        <fullName evidence="3">Uncharacterized protein</fullName>
    </submittedName>
</protein>
<feature type="compositionally biased region" description="Basic and acidic residues" evidence="1">
    <location>
        <begin position="1"/>
        <end position="10"/>
    </location>
</feature>
<accession>A0A4S8L7B1</accession>
<reference evidence="3 4" key="1">
    <citation type="journal article" date="2019" name="Nat. Ecol. Evol.">
        <title>Megaphylogeny resolves global patterns of mushroom evolution.</title>
        <authorList>
            <person name="Varga T."/>
            <person name="Krizsan K."/>
            <person name="Foldi C."/>
            <person name="Dima B."/>
            <person name="Sanchez-Garcia M."/>
            <person name="Sanchez-Ramirez S."/>
            <person name="Szollosi G.J."/>
            <person name="Szarkandi J.G."/>
            <person name="Papp V."/>
            <person name="Albert L."/>
            <person name="Andreopoulos W."/>
            <person name="Angelini C."/>
            <person name="Antonin V."/>
            <person name="Barry K.W."/>
            <person name="Bougher N.L."/>
            <person name="Buchanan P."/>
            <person name="Buyck B."/>
            <person name="Bense V."/>
            <person name="Catcheside P."/>
            <person name="Chovatia M."/>
            <person name="Cooper J."/>
            <person name="Damon W."/>
            <person name="Desjardin D."/>
            <person name="Finy P."/>
            <person name="Geml J."/>
            <person name="Haridas S."/>
            <person name="Hughes K."/>
            <person name="Justo A."/>
            <person name="Karasinski D."/>
            <person name="Kautmanova I."/>
            <person name="Kiss B."/>
            <person name="Kocsube S."/>
            <person name="Kotiranta H."/>
            <person name="LaButti K.M."/>
            <person name="Lechner B.E."/>
            <person name="Liimatainen K."/>
            <person name="Lipzen A."/>
            <person name="Lukacs Z."/>
            <person name="Mihaltcheva S."/>
            <person name="Morgado L.N."/>
            <person name="Niskanen T."/>
            <person name="Noordeloos M.E."/>
            <person name="Ohm R.A."/>
            <person name="Ortiz-Santana B."/>
            <person name="Ovrebo C."/>
            <person name="Racz N."/>
            <person name="Riley R."/>
            <person name="Savchenko A."/>
            <person name="Shiryaev A."/>
            <person name="Soop K."/>
            <person name="Spirin V."/>
            <person name="Szebenyi C."/>
            <person name="Tomsovsky M."/>
            <person name="Tulloss R.E."/>
            <person name="Uehling J."/>
            <person name="Grigoriev I.V."/>
            <person name="Vagvolgyi C."/>
            <person name="Papp T."/>
            <person name="Martin F.M."/>
            <person name="Miettinen O."/>
            <person name="Hibbett D.S."/>
            <person name="Nagy L.G."/>
        </authorList>
    </citation>
    <scope>NUCLEOTIDE SEQUENCE [LARGE SCALE GENOMIC DNA]</scope>
    <source>
        <strain evidence="3 4">CBS 962.96</strain>
    </source>
</reference>
<keyword evidence="2" id="KW-1133">Transmembrane helix</keyword>
<evidence type="ECO:0000256" key="1">
    <source>
        <dbReference type="SAM" id="MobiDB-lite"/>
    </source>
</evidence>
<evidence type="ECO:0000313" key="4">
    <source>
        <dbReference type="Proteomes" id="UP000297245"/>
    </source>
</evidence>
<name>A0A4S8L7B1_DENBC</name>
<sequence length="55" mass="6307">MLISRIEPRKRATQPSTSAKNQSCTRSFFPSYFTMALLSSSLVCHIFSFETHEVH</sequence>
<proteinExistence type="predicted"/>
<keyword evidence="2" id="KW-0472">Membrane</keyword>
<keyword evidence="2" id="KW-0812">Transmembrane</keyword>
<dbReference type="AlphaFoldDB" id="A0A4S8L7B1"/>
<dbReference type="Proteomes" id="UP000297245">
    <property type="component" value="Unassembled WGS sequence"/>
</dbReference>
<feature type="transmembrane region" description="Helical" evidence="2">
    <location>
        <begin position="28"/>
        <end position="49"/>
    </location>
</feature>
<feature type="region of interest" description="Disordered" evidence="1">
    <location>
        <begin position="1"/>
        <end position="23"/>
    </location>
</feature>
<feature type="compositionally biased region" description="Polar residues" evidence="1">
    <location>
        <begin position="13"/>
        <end position="23"/>
    </location>
</feature>
<evidence type="ECO:0000313" key="3">
    <source>
        <dbReference type="EMBL" id="THU84390.1"/>
    </source>
</evidence>
<organism evidence="3 4">
    <name type="scientific">Dendrothele bispora (strain CBS 962.96)</name>
    <dbReference type="NCBI Taxonomy" id="1314807"/>
    <lineage>
        <taxon>Eukaryota</taxon>
        <taxon>Fungi</taxon>
        <taxon>Dikarya</taxon>
        <taxon>Basidiomycota</taxon>
        <taxon>Agaricomycotina</taxon>
        <taxon>Agaricomycetes</taxon>
        <taxon>Agaricomycetidae</taxon>
        <taxon>Agaricales</taxon>
        <taxon>Agaricales incertae sedis</taxon>
        <taxon>Dendrothele</taxon>
    </lineage>
</organism>
<dbReference type="EMBL" id="ML179602">
    <property type="protein sequence ID" value="THU84390.1"/>
    <property type="molecule type" value="Genomic_DNA"/>
</dbReference>
<keyword evidence="4" id="KW-1185">Reference proteome</keyword>
<evidence type="ECO:0000256" key="2">
    <source>
        <dbReference type="SAM" id="Phobius"/>
    </source>
</evidence>
<gene>
    <name evidence="3" type="ORF">K435DRAFT_404835</name>
</gene>